<name>A1CNT6_ASPCL</name>
<keyword evidence="2" id="KW-1185">Reference proteome</keyword>
<dbReference type="AlphaFoldDB" id="A1CNT6"/>
<evidence type="ECO:0000313" key="1">
    <source>
        <dbReference type="EMBL" id="EAW07307.1"/>
    </source>
</evidence>
<organism evidence="1 2">
    <name type="scientific">Aspergillus clavatus (strain ATCC 1007 / CBS 513.65 / DSM 816 / NCTC 3887 / NRRL 1 / QM 1276 / 107)</name>
    <dbReference type="NCBI Taxonomy" id="344612"/>
    <lineage>
        <taxon>Eukaryota</taxon>
        <taxon>Fungi</taxon>
        <taxon>Dikarya</taxon>
        <taxon>Ascomycota</taxon>
        <taxon>Pezizomycotina</taxon>
        <taxon>Eurotiomycetes</taxon>
        <taxon>Eurotiomycetidae</taxon>
        <taxon>Eurotiales</taxon>
        <taxon>Aspergillaceae</taxon>
        <taxon>Aspergillus</taxon>
        <taxon>Aspergillus subgen. Fumigati</taxon>
    </lineage>
</organism>
<dbReference type="VEuPathDB" id="FungiDB:ACLA_020140"/>
<accession>A1CNT6</accession>
<dbReference type="RefSeq" id="XP_001268733.1">
    <property type="nucleotide sequence ID" value="XM_001268732.1"/>
</dbReference>
<dbReference type="EMBL" id="DS027059">
    <property type="protein sequence ID" value="EAW07307.1"/>
    <property type="molecule type" value="Genomic_DNA"/>
</dbReference>
<reference evidence="1 2" key="1">
    <citation type="journal article" date="2008" name="PLoS Genet.">
        <title>Genomic islands in the pathogenic filamentous fungus Aspergillus fumigatus.</title>
        <authorList>
            <person name="Fedorova N.D."/>
            <person name="Khaldi N."/>
            <person name="Joardar V.S."/>
            <person name="Maiti R."/>
            <person name="Amedeo P."/>
            <person name="Anderson M.J."/>
            <person name="Crabtree J."/>
            <person name="Silva J.C."/>
            <person name="Badger J.H."/>
            <person name="Albarraq A."/>
            <person name="Angiuoli S."/>
            <person name="Bussey H."/>
            <person name="Bowyer P."/>
            <person name="Cotty P.J."/>
            <person name="Dyer P.S."/>
            <person name="Egan A."/>
            <person name="Galens K."/>
            <person name="Fraser-Liggett C.M."/>
            <person name="Haas B.J."/>
            <person name="Inman J.M."/>
            <person name="Kent R."/>
            <person name="Lemieux S."/>
            <person name="Malavazi I."/>
            <person name="Orvis J."/>
            <person name="Roemer T."/>
            <person name="Ronning C.M."/>
            <person name="Sundaram J.P."/>
            <person name="Sutton G."/>
            <person name="Turner G."/>
            <person name="Venter J.C."/>
            <person name="White O.R."/>
            <person name="Whitty B.R."/>
            <person name="Youngman P."/>
            <person name="Wolfe K.H."/>
            <person name="Goldman G.H."/>
            <person name="Wortman J.R."/>
            <person name="Jiang B."/>
            <person name="Denning D.W."/>
            <person name="Nierman W.C."/>
        </authorList>
    </citation>
    <scope>NUCLEOTIDE SEQUENCE [LARGE SCALE GENOMIC DNA]</scope>
    <source>
        <strain evidence="2">ATCC 1007 / CBS 513.65 / DSM 816 / NCTC 3887 / NRRL 1</strain>
    </source>
</reference>
<gene>
    <name evidence="1" type="ORF">ACLA_020140</name>
</gene>
<dbReference type="KEGG" id="act:ACLA_020140"/>
<dbReference type="GeneID" id="4700635"/>
<proteinExistence type="predicted"/>
<evidence type="ECO:0000313" key="2">
    <source>
        <dbReference type="Proteomes" id="UP000006701"/>
    </source>
</evidence>
<sequence length="62" mass="6850">MAFFKGPFLNLDIVIRGSGTLVEFWAQPPGVFFISLEGYGTMGYENIPNSMLVKVVPSSIHE</sequence>
<dbReference type="Proteomes" id="UP000006701">
    <property type="component" value="Unassembled WGS sequence"/>
</dbReference>
<dbReference type="HOGENOM" id="CLU_2903770_0_0_1"/>
<protein>
    <submittedName>
        <fullName evidence="1">Uncharacterized protein</fullName>
    </submittedName>
</protein>